<dbReference type="InterPro" id="IPR018289">
    <property type="entry name" value="MULE_transposase_dom"/>
</dbReference>
<dbReference type="AlphaFoldDB" id="A0A9R1VHK3"/>
<gene>
    <name evidence="3" type="ORF">LSAT_V11C500231290</name>
</gene>
<evidence type="ECO:0000313" key="4">
    <source>
        <dbReference type="Proteomes" id="UP000235145"/>
    </source>
</evidence>
<comment type="caution">
    <text evidence="3">The sequence shown here is derived from an EMBL/GenBank/DDBJ whole genome shotgun (WGS) entry which is preliminary data.</text>
</comment>
<dbReference type="PANTHER" id="PTHR47718:SF12">
    <property type="entry name" value="PROTEIN FAR1-RELATED SEQUENCE"/>
    <property type="match status" value="1"/>
</dbReference>
<keyword evidence="4" id="KW-1185">Reference proteome</keyword>
<evidence type="ECO:0008006" key="5">
    <source>
        <dbReference type="Google" id="ProtNLM"/>
    </source>
</evidence>
<dbReference type="Pfam" id="PF10551">
    <property type="entry name" value="MULE"/>
    <property type="match status" value="1"/>
</dbReference>
<feature type="domain" description="MULE transposase" evidence="2">
    <location>
        <begin position="187"/>
        <end position="267"/>
    </location>
</feature>
<dbReference type="PANTHER" id="PTHR47718">
    <property type="entry name" value="OS01G0519700 PROTEIN"/>
    <property type="match status" value="1"/>
</dbReference>
<evidence type="ECO:0000313" key="3">
    <source>
        <dbReference type="EMBL" id="KAJ0206476.1"/>
    </source>
</evidence>
<organism evidence="3 4">
    <name type="scientific">Lactuca sativa</name>
    <name type="common">Garden lettuce</name>
    <dbReference type="NCBI Taxonomy" id="4236"/>
    <lineage>
        <taxon>Eukaryota</taxon>
        <taxon>Viridiplantae</taxon>
        <taxon>Streptophyta</taxon>
        <taxon>Embryophyta</taxon>
        <taxon>Tracheophyta</taxon>
        <taxon>Spermatophyta</taxon>
        <taxon>Magnoliopsida</taxon>
        <taxon>eudicotyledons</taxon>
        <taxon>Gunneridae</taxon>
        <taxon>Pentapetalae</taxon>
        <taxon>asterids</taxon>
        <taxon>campanulids</taxon>
        <taxon>Asterales</taxon>
        <taxon>Asteraceae</taxon>
        <taxon>Cichorioideae</taxon>
        <taxon>Cichorieae</taxon>
        <taxon>Lactucinae</taxon>
        <taxon>Lactuca</taxon>
    </lineage>
</organism>
<evidence type="ECO:0000259" key="1">
    <source>
        <dbReference type="Pfam" id="PF03101"/>
    </source>
</evidence>
<dbReference type="Proteomes" id="UP000235145">
    <property type="component" value="Unassembled WGS sequence"/>
</dbReference>
<dbReference type="Pfam" id="PF03101">
    <property type="entry name" value="FAR1"/>
    <property type="match status" value="1"/>
</dbReference>
<accession>A0A9R1VHK3</accession>
<name>A0A9R1VHK3_LACSA</name>
<reference evidence="3 4" key="1">
    <citation type="journal article" date="2017" name="Nat. Commun.">
        <title>Genome assembly with in vitro proximity ligation data and whole-genome triplication in lettuce.</title>
        <authorList>
            <person name="Reyes-Chin-Wo S."/>
            <person name="Wang Z."/>
            <person name="Yang X."/>
            <person name="Kozik A."/>
            <person name="Arikit S."/>
            <person name="Song C."/>
            <person name="Xia L."/>
            <person name="Froenicke L."/>
            <person name="Lavelle D.O."/>
            <person name="Truco M.J."/>
            <person name="Xia R."/>
            <person name="Zhu S."/>
            <person name="Xu C."/>
            <person name="Xu H."/>
            <person name="Xu X."/>
            <person name="Cox K."/>
            <person name="Korf I."/>
            <person name="Meyers B.C."/>
            <person name="Michelmore R.W."/>
        </authorList>
    </citation>
    <scope>NUCLEOTIDE SEQUENCE [LARGE SCALE GENOMIC DNA]</scope>
    <source>
        <strain evidence="4">cv. Salinas</strain>
        <tissue evidence="3">Seedlings</tissue>
    </source>
</reference>
<dbReference type="EMBL" id="NBSK02000005">
    <property type="protein sequence ID" value="KAJ0206476.1"/>
    <property type="molecule type" value="Genomic_DNA"/>
</dbReference>
<sequence length="346" mass="41411">MPIPMNYFRPYAPKEFKPTKSMRFKDVDDGVNFYKRYVEKVGFDVRMNTSRKNGDIIKHRYVVCNKMGKTKMNSTERNIIYRVTNCKAKIIVKCVKGTHEYRFDKFLENHNHDLEDKFHLKMKMGATKAYKLKSTLKGGFQHVLNAMFWADEIYKAYYNEFRDVILLMQHFLQTNNYVVIYETYMHFFFVPFTIIDHHKSSVTVGSGLLSTEDVDLYKWLLEIFLKSHSNKKPLLVLMDQDPTLNQVVDSFFYQSMHRLCMWHIMKKLPKKELLIKEFNLEDERWLKDIFGNKEAWVPTYFSNFPMCGLMKTTSRSESSNSFFNLYSQTENFLRNFMKNYENAIQK</sequence>
<protein>
    <recommendedName>
        <fullName evidence="5">Protein FAR1-RELATED SEQUENCE</fullName>
    </recommendedName>
</protein>
<dbReference type="InterPro" id="IPR004330">
    <property type="entry name" value="FAR1_DNA_bnd_dom"/>
</dbReference>
<evidence type="ECO:0000259" key="2">
    <source>
        <dbReference type="Pfam" id="PF10551"/>
    </source>
</evidence>
<proteinExistence type="predicted"/>
<feature type="domain" description="FAR1" evidence="1">
    <location>
        <begin position="32"/>
        <end position="114"/>
    </location>
</feature>